<dbReference type="OrthoDB" id="8244487at2"/>
<dbReference type="EMBL" id="VSSR01000059">
    <property type="protein sequence ID" value="TYL76755.1"/>
    <property type="molecule type" value="Genomic_DNA"/>
</dbReference>
<reference evidence="1 2" key="1">
    <citation type="submission" date="2019-08" db="EMBL/GenBank/DDBJ databases">
        <title>Bradyrhizobium hipponensis sp. nov., a rhizobium isolated from a Lupinus angustifolius root nodule in Tunisia.</title>
        <authorList>
            <person name="Off K."/>
            <person name="Rejili M."/>
            <person name="Mars M."/>
            <person name="Brachmann A."/>
            <person name="Marin M."/>
        </authorList>
    </citation>
    <scope>NUCLEOTIDE SEQUENCE [LARGE SCALE GENOMIC DNA]</scope>
    <source>
        <strain evidence="1 2">CTAW11</strain>
    </source>
</reference>
<protein>
    <submittedName>
        <fullName evidence="1">Uncharacterized protein</fullName>
    </submittedName>
</protein>
<dbReference type="AlphaFoldDB" id="A0A5S4WLJ6"/>
<name>A0A5S4WLJ6_9BRAD</name>
<dbReference type="Proteomes" id="UP000324853">
    <property type="component" value="Unassembled WGS sequence"/>
</dbReference>
<comment type="caution">
    <text evidence="1">The sequence shown here is derived from an EMBL/GenBank/DDBJ whole genome shotgun (WGS) entry which is preliminary data.</text>
</comment>
<sequence length="81" mass="8603">MLLILTGIFAVLHNFVLVAFLASLLGSCSQAEVTGSTNKCEGQLFSNYNAKVLQQCVQACIRCDHGTTTTCSTSCTLKGAR</sequence>
<accession>A0A5S4WLJ6</accession>
<evidence type="ECO:0000313" key="2">
    <source>
        <dbReference type="Proteomes" id="UP000324853"/>
    </source>
</evidence>
<gene>
    <name evidence="1" type="ORF">FXB38_30665</name>
</gene>
<proteinExistence type="predicted"/>
<organism evidence="1 2">
    <name type="scientific">Bradyrhizobium cytisi</name>
    <dbReference type="NCBI Taxonomy" id="515489"/>
    <lineage>
        <taxon>Bacteria</taxon>
        <taxon>Pseudomonadati</taxon>
        <taxon>Pseudomonadota</taxon>
        <taxon>Alphaproteobacteria</taxon>
        <taxon>Hyphomicrobiales</taxon>
        <taxon>Nitrobacteraceae</taxon>
        <taxon>Bradyrhizobium</taxon>
    </lineage>
</organism>
<keyword evidence="2" id="KW-1185">Reference proteome</keyword>
<evidence type="ECO:0000313" key="1">
    <source>
        <dbReference type="EMBL" id="TYL76755.1"/>
    </source>
</evidence>